<gene>
    <name evidence="2" type="ORF">F1C12_03895</name>
</gene>
<name>A0A7G6Y796_9MICO</name>
<organism evidence="2 3">
    <name type="scientific">Leifsonia shinshuensis</name>
    <dbReference type="NCBI Taxonomy" id="150026"/>
    <lineage>
        <taxon>Bacteria</taxon>
        <taxon>Bacillati</taxon>
        <taxon>Actinomycetota</taxon>
        <taxon>Actinomycetes</taxon>
        <taxon>Micrococcales</taxon>
        <taxon>Microbacteriaceae</taxon>
        <taxon>Leifsonia</taxon>
    </lineage>
</organism>
<evidence type="ECO:0000256" key="1">
    <source>
        <dbReference type="SAM" id="Phobius"/>
    </source>
</evidence>
<keyword evidence="1" id="KW-1133">Transmembrane helix</keyword>
<dbReference type="RefSeq" id="WP_185277527.1">
    <property type="nucleotide sequence ID" value="NZ_CP043641.1"/>
</dbReference>
<reference evidence="3" key="1">
    <citation type="submission" date="2019-09" db="EMBL/GenBank/DDBJ databases">
        <title>Antimicrobial potential of Antarctic Bacteria.</title>
        <authorList>
            <person name="Benaud N."/>
            <person name="Edwards R.J."/>
            <person name="Ferrari B.C."/>
        </authorList>
    </citation>
    <scope>NUCLEOTIDE SEQUENCE [LARGE SCALE GENOMIC DNA]</scope>
    <source>
        <strain evidence="3">INR9</strain>
    </source>
</reference>
<dbReference type="KEGG" id="lse:F1C12_03895"/>
<dbReference type="Proteomes" id="UP000515511">
    <property type="component" value="Chromosome"/>
</dbReference>
<dbReference type="InterPro" id="IPR046177">
    <property type="entry name" value="DUF6186"/>
</dbReference>
<keyword evidence="1" id="KW-0472">Membrane</keyword>
<sequence length="68" mass="7870">MRWVTIGGFLLCGLLIVLLVVQSRRRPDRIAPLGSLLDRVMADRAARVTILLFWWWIGWHFLVTPPTV</sequence>
<protein>
    <submittedName>
        <fullName evidence="2">Uncharacterized protein</fullName>
    </submittedName>
</protein>
<proteinExistence type="predicted"/>
<feature type="transmembrane region" description="Helical" evidence="1">
    <location>
        <begin position="45"/>
        <end position="62"/>
    </location>
</feature>
<evidence type="ECO:0000313" key="2">
    <source>
        <dbReference type="EMBL" id="QNE34361.1"/>
    </source>
</evidence>
<dbReference type="EMBL" id="CP043641">
    <property type="protein sequence ID" value="QNE34361.1"/>
    <property type="molecule type" value="Genomic_DNA"/>
</dbReference>
<feature type="transmembrane region" description="Helical" evidence="1">
    <location>
        <begin position="6"/>
        <end position="24"/>
    </location>
</feature>
<keyword evidence="1" id="KW-0812">Transmembrane</keyword>
<evidence type="ECO:0000313" key="3">
    <source>
        <dbReference type="Proteomes" id="UP000515511"/>
    </source>
</evidence>
<dbReference type="AlphaFoldDB" id="A0A7G6Y796"/>
<dbReference type="Pfam" id="PF19684">
    <property type="entry name" value="DUF6186"/>
    <property type="match status" value="1"/>
</dbReference>
<accession>A0A7G6Y796</accession>